<proteinExistence type="predicted"/>
<dbReference type="EMBL" id="CAKOFQ010006652">
    <property type="protein sequence ID" value="CAH1954055.1"/>
    <property type="molecule type" value="Genomic_DNA"/>
</dbReference>
<organism evidence="1 2">
    <name type="scientific">Acanthoscelides obtectus</name>
    <name type="common">Bean weevil</name>
    <name type="synonym">Bruchus obtectus</name>
    <dbReference type="NCBI Taxonomy" id="200917"/>
    <lineage>
        <taxon>Eukaryota</taxon>
        <taxon>Metazoa</taxon>
        <taxon>Ecdysozoa</taxon>
        <taxon>Arthropoda</taxon>
        <taxon>Hexapoda</taxon>
        <taxon>Insecta</taxon>
        <taxon>Pterygota</taxon>
        <taxon>Neoptera</taxon>
        <taxon>Endopterygota</taxon>
        <taxon>Coleoptera</taxon>
        <taxon>Polyphaga</taxon>
        <taxon>Cucujiformia</taxon>
        <taxon>Chrysomeloidea</taxon>
        <taxon>Chrysomelidae</taxon>
        <taxon>Bruchinae</taxon>
        <taxon>Bruchini</taxon>
        <taxon>Acanthoscelides</taxon>
    </lineage>
</organism>
<sequence>MISDIKVFWQQNLIDGDTRHFPVLSERISQSPLEPYDSKDHVEIVSSLKNNFKNRFKGFNEIATVAQFFVSPLMEIDIQQFATSVTQNFSEDIVATKMELFEQTKNSYAWVMA</sequence>
<name>A0A9P0JKM6_ACAOB</name>
<dbReference type="Proteomes" id="UP001152888">
    <property type="component" value="Unassembled WGS sequence"/>
</dbReference>
<protein>
    <submittedName>
        <fullName evidence="1">Uncharacterized protein</fullName>
    </submittedName>
</protein>
<dbReference type="OrthoDB" id="6743767at2759"/>
<keyword evidence="2" id="KW-1185">Reference proteome</keyword>
<gene>
    <name evidence="1" type="ORF">ACAOBT_LOCUS359</name>
</gene>
<accession>A0A9P0JKM6</accession>
<evidence type="ECO:0000313" key="1">
    <source>
        <dbReference type="EMBL" id="CAH1954055.1"/>
    </source>
</evidence>
<reference evidence="1" key="1">
    <citation type="submission" date="2022-03" db="EMBL/GenBank/DDBJ databases">
        <authorList>
            <person name="Sayadi A."/>
        </authorList>
    </citation>
    <scope>NUCLEOTIDE SEQUENCE</scope>
</reference>
<evidence type="ECO:0000313" key="2">
    <source>
        <dbReference type="Proteomes" id="UP001152888"/>
    </source>
</evidence>
<dbReference type="AlphaFoldDB" id="A0A9P0JKM6"/>
<comment type="caution">
    <text evidence="1">The sequence shown here is derived from an EMBL/GenBank/DDBJ whole genome shotgun (WGS) entry which is preliminary data.</text>
</comment>